<dbReference type="UniPathway" id="UPA00031">
    <property type="reaction ID" value="UER00013"/>
</dbReference>
<dbReference type="GO" id="GO:0005737">
    <property type="term" value="C:cytoplasm"/>
    <property type="evidence" value="ECO:0007669"/>
    <property type="project" value="TreeGrafter"/>
</dbReference>
<evidence type="ECO:0000256" key="5">
    <source>
        <dbReference type="ARBA" id="ARBA00022801"/>
    </source>
</evidence>
<comment type="catalytic activity">
    <reaction evidence="7 8">
        <text>L-histidinol phosphate + H2O = L-histidinol + phosphate</text>
        <dbReference type="Rhea" id="RHEA:14465"/>
        <dbReference type="ChEBI" id="CHEBI:15377"/>
        <dbReference type="ChEBI" id="CHEBI:43474"/>
        <dbReference type="ChEBI" id="CHEBI:57699"/>
        <dbReference type="ChEBI" id="CHEBI:57980"/>
        <dbReference type="EC" id="3.1.3.15"/>
    </reaction>
</comment>
<feature type="domain" description="PHP" evidence="9">
    <location>
        <begin position="5"/>
        <end position="221"/>
    </location>
</feature>
<dbReference type="OrthoDB" id="5957391at2759"/>
<name>A0A167FM80_CALVF</name>
<proteinExistence type="inferred from homology"/>
<keyword evidence="11" id="KW-1185">Reference proteome</keyword>
<keyword evidence="4 8" id="KW-0028">Amino-acid biosynthesis</keyword>
<gene>
    <name evidence="10" type="ORF">CALVIDRAFT_523693</name>
</gene>
<sequence>MPHSHHSHSGQFCAHAKGTLEEVVRAAIQKGFRTYGLSEHCPRYREQDLYPEEIEEHVSCSALTDTYERFLNEAHRLRELYASSIDLLVGIETEYITELDLQGTSQLLTRNLHGRNIEYIVGSVHHVNEIPIDFDEPTFERAVSSFGAEDVHENMTSLLSTYFDNQYEMMTRLKPQVIGHFDLCRLYKPHLKFEEYEGVWDRVKRNVEFGVQYGALFELNAAAFRKGWGTAYPGPDVLKLLMKSGGRLCLSDDSHGPQVVGLNYHRLPAYLQSMGVKELWYLKRDAVSEIGGVEVCRYPGDWASDPFWTKIQSS</sequence>
<accession>A0A167FM80</accession>
<evidence type="ECO:0000256" key="2">
    <source>
        <dbReference type="ARBA" id="ARBA00009152"/>
    </source>
</evidence>
<reference evidence="10 11" key="1">
    <citation type="journal article" date="2016" name="Mol. Biol. Evol.">
        <title>Comparative Genomics of Early-Diverging Mushroom-Forming Fungi Provides Insights into the Origins of Lignocellulose Decay Capabilities.</title>
        <authorList>
            <person name="Nagy L.G."/>
            <person name="Riley R."/>
            <person name="Tritt A."/>
            <person name="Adam C."/>
            <person name="Daum C."/>
            <person name="Floudas D."/>
            <person name="Sun H."/>
            <person name="Yadav J.S."/>
            <person name="Pangilinan J."/>
            <person name="Larsson K.H."/>
            <person name="Matsuura K."/>
            <person name="Barry K."/>
            <person name="Labutti K."/>
            <person name="Kuo R."/>
            <person name="Ohm R.A."/>
            <person name="Bhattacharya S.S."/>
            <person name="Shirouzu T."/>
            <person name="Yoshinaga Y."/>
            <person name="Martin F.M."/>
            <person name="Grigoriev I.V."/>
            <person name="Hibbett D.S."/>
        </authorList>
    </citation>
    <scope>NUCLEOTIDE SEQUENCE [LARGE SCALE GENOMIC DNA]</scope>
    <source>
        <strain evidence="10 11">TUFC12733</strain>
    </source>
</reference>
<dbReference type="EC" id="3.1.3.15" evidence="3 8"/>
<keyword evidence="5 8" id="KW-0378">Hydrolase</keyword>
<evidence type="ECO:0000313" key="10">
    <source>
        <dbReference type="EMBL" id="KZO89649.1"/>
    </source>
</evidence>
<evidence type="ECO:0000313" key="11">
    <source>
        <dbReference type="Proteomes" id="UP000076738"/>
    </source>
</evidence>
<keyword evidence="6 8" id="KW-0368">Histidine biosynthesis</keyword>
<dbReference type="PANTHER" id="PTHR21039:SF0">
    <property type="entry name" value="HISTIDINOL-PHOSPHATASE"/>
    <property type="match status" value="1"/>
</dbReference>
<organism evidence="10 11">
    <name type="scientific">Calocera viscosa (strain TUFC12733)</name>
    <dbReference type="NCBI Taxonomy" id="1330018"/>
    <lineage>
        <taxon>Eukaryota</taxon>
        <taxon>Fungi</taxon>
        <taxon>Dikarya</taxon>
        <taxon>Basidiomycota</taxon>
        <taxon>Agaricomycotina</taxon>
        <taxon>Dacrymycetes</taxon>
        <taxon>Dacrymycetales</taxon>
        <taxon>Dacrymycetaceae</taxon>
        <taxon>Calocera</taxon>
    </lineage>
</organism>
<dbReference type="GO" id="GO:0004401">
    <property type="term" value="F:histidinol-phosphatase activity"/>
    <property type="evidence" value="ECO:0007669"/>
    <property type="project" value="UniProtKB-UniRule"/>
</dbReference>
<evidence type="ECO:0000256" key="4">
    <source>
        <dbReference type="ARBA" id="ARBA00022605"/>
    </source>
</evidence>
<protein>
    <recommendedName>
        <fullName evidence="3 8">Histidinol-phosphatase</fullName>
        <shortName evidence="8">HolPase</shortName>
        <ecNumber evidence="3 8">3.1.3.15</ecNumber>
    </recommendedName>
</protein>
<evidence type="ECO:0000256" key="7">
    <source>
        <dbReference type="ARBA" id="ARBA00049158"/>
    </source>
</evidence>
<dbReference type="Proteomes" id="UP000076738">
    <property type="component" value="Unassembled WGS sequence"/>
</dbReference>
<evidence type="ECO:0000259" key="9">
    <source>
        <dbReference type="Pfam" id="PF02811"/>
    </source>
</evidence>
<evidence type="ECO:0000256" key="8">
    <source>
        <dbReference type="RuleBase" id="RU366003"/>
    </source>
</evidence>
<comment type="similarity">
    <text evidence="2 8">Belongs to the PHP hydrolase family. HisK subfamily.</text>
</comment>
<dbReference type="Gene3D" id="3.20.20.140">
    <property type="entry name" value="Metal-dependent hydrolases"/>
    <property type="match status" value="1"/>
</dbReference>
<dbReference type="STRING" id="1330018.A0A167FM80"/>
<dbReference type="CDD" id="cd12110">
    <property type="entry name" value="PHP_HisPPase_Hisj_like"/>
    <property type="match status" value="1"/>
</dbReference>
<evidence type="ECO:0000256" key="6">
    <source>
        <dbReference type="ARBA" id="ARBA00023102"/>
    </source>
</evidence>
<dbReference type="InterPro" id="IPR016195">
    <property type="entry name" value="Pol/histidinol_Pase-like"/>
</dbReference>
<dbReference type="AlphaFoldDB" id="A0A167FM80"/>
<dbReference type="InterPro" id="IPR010140">
    <property type="entry name" value="Histidinol_P_phosphatase_HisJ"/>
</dbReference>
<comment type="pathway">
    <text evidence="1 8">Amino-acid biosynthesis; L-histidine biosynthesis; L-histidine from 5-phospho-alpha-D-ribose 1-diphosphate: step 8/9.</text>
</comment>
<dbReference type="NCBIfam" id="TIGR01856">
    <property type="entry name" value="hisJ_fam"/>
    <property type="match status" value="1"/>
</dbReference>
<dbReference type="SUPFAM" id="SSF89550">
    <property type="entry name" value="PHP domain-like"/>
    <property type="match status" value="1"/>
</dbReference>
<dbReference type="Pfam" id="PF02811">
    <property type="entry name" value="PHP"/>
    <property type="match status" value="1"/>
</dbReference>
<dbReference type="EMBL" id="KV417374">
    <property type="protein sequence ID" value="KZO89649.1"/>
    <property type="molecule type" value="Genomic_DNA"/>
</dbReference>
<dbReference type="GO" id="GO:0000105">
    <property type="term" value="P:L-histidine biosynthetic process"/>
    <property type="evidence" value="ECO:0007669"/>
    <property type="project" value="UniProtKB-UniRule"/>
</dbReference>
<evidence type="ECO:0000256" key="3">
    <source>
        <dbReference type="ARBA" id="ARBA00013085"/>
    </source>
</evidence>
<dbReference type="PANTHER" id="PTHR21039">
    <property type="entry name" value="HISTIDINOL PHOSPHATASE-RELATED"/>
    <property type="match status" value="1"/>
</dbReference>
<evidence type="ECO:0000256" key="1">
    <source>
        <dbReference type="ARBA" id="ARBA00004970"/>
    </source>
</evidence>
<dbReference type="InterPro" id="IPR004013">
    <property type="entry name" value="PHP_dom"/>
</dbReference>